<dbReference type="InterPro" id="IPR043502">
    <property type="entry name" value="DNA/RNA_pol_sf"/>
</dbReference>
<accession>A0ABQ5F7T9</accession>
<dbReference type="SUPFAM" id="SSF53098">
    <property type="entry name" value="Ribonuclease H-like"/>
    <property type="match status" value="1"/>
</dbReference>
<keyword evidence="2" id="KW-0479">Metal-binding</keyword>
<keyword evidence="4" id="KW-0378">Hydrolase</keyword>
<sequence length="2317" mass="264110">MIMKTIHVKFDELTAMASEHDCLEPELQRFNNHNSLAEPMNILSKDDLDNLFGPMFEEYFEKTSYDTTINSAAQPTQVHEDSSSTSLIFVDAHEAPLIVTTSDEQTSPISLTEADEFNQEDSANFEVQESFHDQKGKNIIALTMALRNKYDAEVIVGSEQTCYFDADHAGCKDDCKSTPGGLQFLGGKLMSGVQENTILFTARMSTAEAEYVSPFSAINRMRIIIMAQQQHAADVHPDELCPPNKRYDLMDANKKIDLEHMFSDQSTATESSIERMDNAPRSPNPNKEAESSALRRSTVIRLCIPERRSTRLIPPAPVPNVDKKDEIILQDTLKESCEIKVMSSRKQEKLWPWFDEHLALKKLKRWWIRQGMLLMIGDEHQYHIDQMKNFLKSDIVWESRKEILVSLYPRKTTPLVHSCQKDPEALALSLINQDLLWVNKCVKKFNPYARYGVEHWKNPHAKIFYIRKQKEPGKPKEEIYSNSKIVQVIKTYWELGHEHKFITEIVARRANDCIVSITEPDYKNLNKNDIEDIYLLIMNGKVPDYADTGLLWSLSVFIKSKVIWERVHDFQLGIESYQQKVVRFNSKGSTSGIRACRETLNYPIWEVIQRGNGPVSVTTDTNGLIKVLPPKTREEISARERERKARTTLLMALPEDHLAKFHKITDAKEMWEKATNLDWSLPFAWSQVSLIMRTKPGVDSLSFEDLYNNLRVFESDVKGSTASSSSTQNMAFISENTSSTNDVSTAYSSSNSSGHNSQYEHTSSYSLLTNQSSCPQLDHEDLEQLDEFDLEEMDLKWQVAMDSMRKKKFYKKTGRKLQFDAKEPVGFDKTKVECYSFHKTGHFARECRSKGKEDSRRRDTWNTGNKDKENGRRSGKQEGSKALVTLYGEGLDTEVTSCSKECKESYAKLKKLYDEQREQLGDASIEIQEYTQALKKVEAQLVAHQQGQLWYEEKIRFMKIDLDDKTDVLTYHKKLLAEAEKEKEDLKAKVEKWHNSSQNLNILLNSQMSAKDKAGLGISDIENSPMNDRYAEGMHIVPPPMTGIYIPSGPMIKLFTLIPSSQREIRPVWNNVQRINHQNQFVPTAVLTRTGKIQVNTTRTSGTNTVNTARTSGTNTVNTARHNFNRQAVPTNAARKVNTVKPIVNNARPKAGFHKTLSPFRKPFNRTTALRTNFSYQKVNTAEENTVSAVGGKRETAVKSSAGCNWRPKRHYWHKDYPQRALQNKGIVDSGCSRHMTGNKAYLAEYQDFNGGPVAFGGSKGYITGKGKIKTGKLDFEDVCFVKELQHFNLFSVSQMCDKKNKVLFTDSECLVLSPEFKLPDENQVLLRIPRQNNMYSFNLENIVPSGGLACLIAKATIDESNKWHRRLGHVNFKNLNKLVKGNLVRGLPSKIFQNDHTCVACQKGKQHKASCKAKLVSSISQPLQLLHMDLFGPTFVRSLNHKTYCLVITDDFSRFSWVFFLRTKDETSGILKDFIRQIENQLNQKVKSIRCDNGTEFKNMDFIEFYGSKGIKREYSNARTPQQNGVAERKNRTLIEAARTMLADSFLPNTFWAEAVSTACYVLNRVLVTKPQNKTPYELITGKIPIISYIRPFGCHVTILNTIDHLGKFDGKSDEGFLVGYSLQSKAFRVYNLETKRVEENLHITFLENKPNVAGKGPTWLFDLDYLTDSMNYQPVSSENQANKHAGPKEANHNVGTEDINDAGDSEKEDESAQDYFVLPIWSSYSSTVKSSKARNASEKPDKHPDSKSDEKPVDKEDQVFLEELERHKRQEQDAHDAAETLRKEFEKDTEDLLLQAGAAKASSTNTVNTASTPISTVSPYGGLSFTDLTNADQDDSKIPPLEEIYKNPTDGIFTHASYDDEGAVADFTNLETFVNVSPIPTLMINSIHPSTLILGDPKLARRNNHKDFQYYLFTCFLSQNEPKKITKALEDESWVDAMQEELLQFKIQKVWILVDLPYGKKAIGTKWVYRNKKDERGVVVRNKARLVAQGHRQEEGIDYDEVFAPVARIEASRIFLAFTSYMGFIVYQMHMKSAFLYGKIDEEVYVSQPLGFVDPKYPKKVYKVVKALYGLHQAPRAWYVTISTFLLKSGYKRGTIDKTLFIKKDKNDIMLVQVYVDDIIFGSTKRSRCDEFEALMKSRFQMSSIGELTFFLGLQVKQKENGIFISQDKYVAEILKKFDFASSVLVLVSLFDLEAYSDSESTICIVKNLVFHSKTKHIAIRHHFIRDAYEKKLIQVLKIHTDDNVADLLTKAFDVNSYLGFRESLERDIDGTEELLLPDLFILWLTKVSTDSAKLIPLGKDSTAIKTLEKIPPRV</sequence>
<keyword evidence="9" id="KW-1185">Reference proteome</keyword>
<dbReference type="Gene3D" id="3.30.420.10">
    <property type="entry name" value="Ribonuclease H-like superfamily/Ribonuclease H"/>
    <property type="match status" value="1"/>
</dbReference>
<dbReference type="InterPro" id="IPR012337">
    <property type="entry name" value="RNaseH-like_sf"/>
</dbReference>
<dbReference type="Pfam" id="PF22936">
    <property type="entry name" value="Pol_BBD"/>
    <property type="match status" value="1"/>
</dbReference>
<evidence type="ECO:0000256" key="6">
    <source>
        <dbReference type="SAM" id="MobiDB-lite"/>
    </source>
</evidence>
<keyword evidence="3" id="KW-0064">Aspartyl protease</keyword>
<keyword evidence="5" id="KW-0175">Coiled coil</keyword>
<dbReference type="PROSITE" id="PS50994">
    <property type="entry name" value="INTEGRASE"/>
    <property type="match status" value="1"/>
</dbReference>
<feature type="coiled-coil region" evidence="5">
    <location>
        <begin position="1763"/>
        <end position="1790"/>
    </location>
</feature>
<feature type="compositionally biased region" description="Acidic residues" evidence="6">
    <location>
        <begin position="1700"/>
        <end position="1712"/>
    </location>
</feature>
<dbReference type="InterPro" id="IPR057670">
    <property type="entry name" value="SH3_retrovirus"/>
</dbReference>
<evidence type="ECO:0000256" key="1">
    <source>
        <dbReference type="ARBA" id="ARBA00022670"/>
    </source>
</evidence>
<dbReference type="Pfam" id="PF13976">
    <property type="entry name" value="gag_pre-integrs"/>
    <property type="match status" value="1"/>
</dbReference>
<dbReference type="Pfam" id="PF00665">
    <property type="entry name" value="rve"/>
    <property type="match status" value="1"/>
</dbReference>
<feature type="compositionally biased region" description="Low complexity" evidence="6">
    <location>
        <begin position="741"/>
        <end position="757"/>
    </location>
</feature>
<feature type="region of interest" description="Disordered" evidence="6">
    <location>
        <begin position="266"/>
        <end position="294"/>
    </location>
</feature>
<dbReference type="InterPro" id="IPR025724">
    <property type="entry name" value="GAG-pre-integrase_dom"/>
</dbReference>
<dbReference type="PANTHER" id="PTHR42648:SF32">
    <property type="entry name" value="RIBONUCLEASE H-LIKE DOMAIN, GAG-PRE-INTEGRASE DOMAIN PROTEIN-RELATED"/>
    <property type="match status" value="1"/>
</dbReference>
<keyword evidence="1" id="KW-0645">Protease</keyword>
<dbReference type="PANTHER" id="PTHR42648">
    <property type="entry name" value="TRANSPOSASE, PUTATIVE-RELATED"/>
    <property type="match status" value="1"/>
</dbReference>
<dbReference type="Pfam" id="PF25597">
    <property type="entry name" value="SH3_retrovirus"/>
    <property type="match status" value="1"/>
</dbReference>
<evidence type="ECO:0000313" key="9">
    <source>
        <dbReference type="Proteomes" id="UP001151760"/>
    </source>
</evidence>
<feature type="region of interest" description="Disordered" evidence="6">
    <location>
        <begin position="1731"/>
        <end position="1757"/>
    </location>
</feature>
<evidence type="ECO:0000313" key="8">
    <source>
        <dbReference type="EMBL" id="GJT59451.1"/>
    </source>
</evidence>
<feature type="region of interest" description="Disordered" evidence="6">
    <location>
        <begin position="848"/>
        <end position="879"/>
    </location>
</feature>
<gene>
    <name evidence="8" type="ORF">Tco_1002984</name>
</gene>
<reference evidence="8" key="1">
    <citation type="journal article" date="2022" name="Int. J. Mol. Sci.">
        <title>Draft Genome of Tanacetum Coccineum: Genomic Comparison of Closely Related Tanacetum-Family Plants.</title>
        <authorList>
            <person name="Yamashiro T."/>
            <person name="Shiraishi A."/>
            <person name="Nakayama K."/>
            <person name="Satake H."/>
        </authorList>
    </citation>
    <scope>NUCLEOTIDE SEQUENCE</scope>
</reference>
<reference evidence="8" key="2">
    <citation type="submission" date="2022-01" db="EMBL/GenBank/DDBJ databases">
        <authorList>
            <person name="Yamashiro T."/>
            <person name="Shiraishi A."/>
            <person name="Satake H."/>
            <person name="Nakayama K."/>
        </authorList>
    </citation>
    <scope>NUCLEOTIDE SEQUENCE</scope>
</reference>
<dbReference type="InterPro" id="IPR013103">
    <property type="entry name" value="RVT_2"/>
</dbReference>
<dbReference type="SUPFAM" id="SSF56672">
    <property type="entry name" value="DNA/RNA polymerases"/>
    <property type="match status" value="1"/>
</dbReference>
<dbReference type="InterPro" id="IPR039537">
    <property type="entry name" value="Retrotran_Ty1/copia-like"/>
</dbReference>
<evidence type="ECO:0000259" key="7">
    <source>
        <dbReference type="PROSITE" id="PS50994"/>
    </source>
</evidence>
<dbReference type="EMBL" id="BQNB010017111">
    <property type="protein sequence ID" value="GJT59451.1"/>
    <property type="molecule type" value="Genomic_DNA"/>
</dbReference>
<feature type="region of interest" description="Disordered" evidence="6">
    <location>
        <begin position="1679"/>
        <end position="1712"/>
    </location>
</feature>
<dbReference type="Pfam" id="PF07727">
    <property type="entry name" value="RVT_2"/>
    <property type="match status" value="1"/>
</dbReference>
<dbReference type="InterPro" id="IPR001584">
    <property type="entry name" value="Integrase_cat-core"/>
</dbReference>
<dbReference type="CDD" id="cd09272">
    <property type="entry name" value="RNase_HI_RT_Ty1"/>
    <property type="match status" value="1"/>
</dbReference>
<evidence type="ECO:0000256" key="4">
    <source>
        <dbReference type="ARBA" id="ARBA00022801"/>
    </source>
</evidence>
<feature type="compositionally biased region" description="Basic and acidic residues" evidence="6">
    <location>
        <begin position="1737"/>
        <end position="1757"/>
    </location>
</feature>
<name>A0ABQ5F7T9_9ASTR</name>
<evidence type="ECO:0000256" key="2">
    <source>
        <dbReference type="ARBA" id="ARBA00022723"/>
    </source>
</evidence>
<dbReference type="InterPro" id="IPR036397">
    <property type="entry name" value="RNaseH_sf"/>
</dbReference>
<evidence type="ECO:0000256" key="5">
    <source>
        <dbReference type="SAM" id="Coils"/>
    </source>
</evidence>
<dbReference type="Proteomes" id="UP001151760">
    <property type="component" value="Unassembled WGS sequence"/>
</dbReference>
<protein>
    <submittedName>
        <fullName evidence="8">Ribonuclease H-like domain-containing protein</fullName>
    </submittedName>
</protein>
<feature type="domain" description="Integrase catalytic" evidence="7">
    <location>
        <begin position="1419"/>
        <end position="1585"/>
    </location>
</feature>
<comment type="caution">
    <text evidence="8">The sequence shown here is derived from an EMBL/GenBank/DDBJ whole genome shotgun (WGS) entry which is preliminary data.</text>
</comment>
<feature type="coiled-coil region" evidence="5">
    <location>
        <begin position="899"/>
        <end position="996"/>
    </location>
</feature>
<dbReference type="InterPro" id="IPR054722">
    <property type="entry name" value="PolX-like_BBD"/>
</dbReference>
<organism evidence="8 9">
    <name type="scientific">Tanacetum coccineum</name>
    <dbReference type="NCBI Taxonomy" id="301880"/>
    <lineage>
        <taxon>Eukaryota</taxon>
        <taxon>Viridiplantae</taxon>
        <taxon>Streptophyta</taxon>
        <taxon>Embryophyta</taxon>
        <taxon>Tracheophyta</taxon>
        <taxon>Spermatophyta</taxon>
        <taxon>Magnoliopsida</taxon>
        <taxon>eudicotyledons</taxon>
        <taxon>Gunneridae</taxon>
        <taxon>Pentapetalae</taxon>
        <taxon>asterids</taxon>
        <taxon>campanulids</taxon>
        <taxon>Asterales</taxon>
        <taxon>Asteraceae</taxon>
        <taxon>Asteroideae</taxon>
        <taxon>Anthemideae</taxon>
        <taxon>Anthemidinae</taxon>
        <taxon>Tanacetum</taxon>
    </lineage>
</organism>
<feature type="region of interest" description="Disordered" evidence="6">
    <location>
        <begin position="740"/>
        <end position="762"/>
    </location>
</feature>
<proteinExistence type="predicted"/>
<evidence type="ECO:0000256" key="3">
    <source>
        <dbReference type="ARBA" id="ARBA00022750"/>
    </source>
</evidence>